<dbReference type="KEGG" id="csr:Cspa_c21410"/>
<feature type="domain" description="HTH lysR-type" evidence="5">
    <location>
        <begin position="1"/>
        <end position="59"/>
    </location>
</feature>
<dbReference type="PANTHER" id="PTHR30419:SF28">
    <property type="entry name" value="HTH-TYPE TRANSCRIPTIONAL REGULATOR BSDA"/>
    <property type="match status" value="1"/>
</dbReference>
<dbReference type="CDD" id="cd05466">
    <property type="entry name" value="PBP2_LTTR_substrate"/>
    <property type="match status" value="1"/>
</dbReference>
<dbReference type="FunFam" id="1.10.10.10:FF:000001">
    <property type="entry name" value="LysR family transcriptional regulator"/>
    <property type="match status" value="1"/>
</dbReference>
<accession>M1MWR0</accession>
<dbReference type="PANTHER" id="PTHR30419">
    <property type="entry name" value="HTH-TYPE TRANSCRIPTIONAL REGULATOR YBHD"/>
    <property type="match status" value="1"/>
</dbReference>
<dbReference type="GO" id="GO:0003700">
    <property type="term" value="F:DNA-binding transcription factor activity"/>
    <property type="evidence" value="ECO:0007669"/>
    <property type="project" value="InterPro"/>
</dbReference>
<dbReference type="Pfam" id="PF03466">
    <property type="entry name" value="LysR_substrate"/>
    <property type="match status" value="1"/>
</dbReference>
<evidence type="ECO:0000259" key="5">
    <source>
        <dbReference type="PROSITE" id="PS50931"/>
    </source>
</evidence>
<keyword evidence="7" id="KW-1185">Reference proteome</keyword>
<dbReference type="InterPro" id="IPR036390">
    <property type="entry name" value="WH_DNA-bd_sf"/>
</dbReference>
<dbReference type="GO" id="GO:0003677">
    <property type="term" value="F:DNA binding"/>
    <property type="evidence" value="ECO:0007669"/>
    <property type="project" value="UniProtKB-KW"/>
</dbReference>
<evidence type="ECO:0000256" key="2">
    <source>
        <dbReference type="ARBA" id="ARBA00023015"/>
    </source>
</evidence>
<dbReference type="AlphaFoldDB" id="M1MWR0"/>
<evidence type="ECO:0000256" key="3">
    <source>
        <dbReference type="ARBA" id="ARBA00023125"/>
    </source>
</evidence>
<sequence length="296" mass="34007">MDIRQLKYFVVIAEEGSITKAAERLFMAQPPLSRQLQTIEDKLGVTLFNRTNKKSMSLTPQGRIFLKNARRILYTMDEAITEVQEYNLQMSKKLSIGTTIYCSEIMLPVLKNFRKKYPFTIPEIHEGNISHLMDLLKNHTIDLVVSARPFNTKGYITKELELDKCVFVASKDFEWKKEHISLEEISTVPLLLLNAPDSTSLYKKIISEFEKKELKLNVSCLCHDSGLLLKMILSNFGATILPNSMVDNMLGEFMHVIPIKNNPWTTTPNLIWRSEGYISSTLGEFIKTFESQFKVN</sequence>
<dbReference type="InterPro" id="IPR000847">
    <property type="entry name" value="LysR_HTH_N"/>
</dbReference>
<dbReference type="SUPFAM" id="SSF46785">
    <property type="entry name" value="Winged helix' DNA-binding domain"/>
    <property type="match status" value="1"/>
</dbReference>
<dbReference type="Proteomes" id="UP000011728">
    <property type="component" value="Chromosome"/>
</dbReference>
<evidence type="ECO:0000313" key="6">
    <source>
        <dbReference type="EMBL" id="AGF55907.1"/>
    </source>
</evidence>
<keyword evidence="3" id="KW-0238">DNA-binding</keyword>
<reference evidence="6 7" key="1">
    <citation type="submission" date="2013-02" db="EMBL/GenBank/DDBJ databases">
        <title>Genome sequence of Clostridium saccharoperbutylacetonicum N1-4(HMT).</title>
        <authorList>
            <person name="Poehlein A."/>
            <person name="Daniel R."/>
        </authorList>
    </citation>
    <scope>NUCLEOTIDE SEQUENCE [LARGE SCALE GENOMIC DNA]</scope>
    <source>
        <strain evidence="7">N1-4(HMT)</strain>
    </source>
</reference>
<dbReference type="PROSITE" id="PS50931">
    <property type="entry name" value="HTH_LYSR"/>
    <property type="match status" value="1"/>
</dbReference>
<gene>
    <name evidence="6" type="primary">bsdA</name>
    <name evidence="6" type="ORF">Cspa_c21410</name>
</gene>
<keyword evidence="4" id="KW-0804">Transcription</keyword>
<dbReference type="Gene3D" id="3.40.190.290">
    <property type="match status" value="1"/>
</dbReference>
<dbReference type="InterPro" id="IPR005119">
    <property type="entry name" value="LysR_subst-bd"/>
</dbReference>
<evidence type="ECO:0000256" key="1">
    <source>
        <dbReference type="ARBA" id="ARBA00009437"/>
    </source>
</evidence>
<dbReference type="RefSeq" id="WP_015392227.1">
    <property type="nucleotide sequence ID" value="NC_020291.1"/>
</dbReference>
<name>M1MWR0_9CLOT</name>
<dbReference type="InterPro" id="IPR050950">
    <property type="entry name" value="HTH-type_LysR_regulators"/>
</dbReference>
<protein>
    <submittedName>
        <fullName evidence="6">HTH-type transcriptional regulator BsdA</fullName>
    </submittedName>
</protein>
<comment type="similarity">
    <text evidence="1">Belongs to the LysR transcriptional regulatory family.</text>
</comment>
<dbReference type="HOGENOM" id="CLU_039613_6_2_9"/>
<dbReference type="PRINTS" id="PR00039">
    <property type="entry name" value="HTHLYSR"/>
</dbReference>
<evidence type="ECO:0000313" key="7">
    <source>
        <dbReference type="Proteomes" id="UP000011728"/>
    </source>
</evidence>
<dbReference type="Gene3D" id="1.10.10.10">
    <property type="entry name" value="Winged helix-like DNA-binding domain superfamily/Winged helix DNA-binding domain"/>
    <property type="match status" value="1"/>
</dbReference>
<dbReference type="InterPro" id="IPR036388">
    <property type="entry name" value="WH-like_DNA-bd_sf"/>
</dbReference>
<evidence type="ECO:0000256" key="4">
    <source>
        <dbReference type="ARBA" id="ARBA00023163"/>
    </source>
</evidence>
<dbReference type="Pfam" id="PF00126">
    <property type="entry name" value="HTH_1"/>
    <property type="match status" value="1"/>
</dbReference>
<dbReference type="OrthoDB" id="9803714at2"/>
<keyword evidence="2" id="KW-0805">Transcription regulation</keyword>
<dbReference type="SUPFAM" id="SSF53850">
    <property type="entry name" value="Periplasmic binding protein-like II"/>
    <property type="match status" value="1"/>
</dbReference>
<dbReference type="PATRIC" id="fig|931276.5.peg.2139"/>
<dbReference type="GO" id="GO:0005829">
    <property type="term" value="C:cytosol"/>
    <property type="evidence" value="ECO:0007669"/>
    <property type="project" value="TreeGrafter"/>
</dbReference>
<organism evidence="6 7">
    <name type="scientific">Clostridium saccharoperbutylacetonicum N1-4(HMT)</name>
    <dbReference type="NCBI Taxonomy" id="931276"/>
    <lineage>
        <taxon>Bacteria</taxon>
        <taxon>Bacillati</taxon>
        <taxon>Bacillota</taxon>
        <taxon>Clostridia</taxon>
        <taxon>Eubacteriales</taxon>
        <taxon>Clostridiaceae</taxon>
        <taxon>Clostridium</taxon>
    </lineage>
</organism>
<dbReference type="eggNOG" id="COG0583">
    <property type="taxonomic scope" value="Bacteria"/>
</dbReference>
<proteinExistence type="inferred from homology"/>
<dbReference type="EMBL" id="CP004121">
    <property type="protein sequence ID" value="AGF55907.1"/>
    <property type="molecule type" value="Genomic_DNA"/>
</dbReference>